<name>A0A6S7EKA2_9BURK</name>
<dbReference type="RefSeq" id="WP_175141847.1">
    <property type="nucleotide sequence ID" value="NZ_CADIKZ010000019.1"/>
</dbReference>
<dbReference type="Pfam" id="PF00702">
    <property type="entry name" value="Hydrolase"/>
    <property type="match status" value="1"/>
</dbReference>
<dbReference type="InterPro" id="IPR006328">
    <property type="entry name" value="2-HAD"/>
</dbReference>
<gene>
    <name evidence="2" type="ORF">LMG26788_04934</name>
</gene>
<dbReference type="Gene3D" id="1.10.150.750">
    <property type="match status" value="1"/>
</dbReference>
<dbReference type="SFLD" id="SFLDS00003">
    <property type="entry name" value="Haloacid_Dehalogenase"/>
    <property type="match status" value="1"/>
</dbReference>
<keyword evidence="1 2" id="KW-0378">Hydrolase</keyword>
<dbReference type="NCBIfam" id="TIGR01428">
    <property type="entry name" value="HAD_type_II"/>
    <property type="match status" value="1"/>
</dbReference>
<dbReference type="EMBL" id="CADIKZ010000019">
    <property type="protein sequence ID" value="CAB3913687.1"/>
    <property type="molecule type" value="Genomic_DNA"/>
</dbReference>
<proteinExistence type="predicted"/>
<organism evidence="2 3">
    <name type="scientific">Achromobacter pulmonis</name>
    <dbReference type="NCBI Taxonomy" id="1389932"/>
    <lineage>
        <taxon>Bacteria</taxon>
        <taxon>Pseudomonadati</taxon>
        <taxon>Pseudomonadota</taxon>
        <taxon>Betaproteobacteria</taxon>
        <taxon>Burkholderiales</taxon>
        <taxon>Alcaligenaceae</taxon>
        <taxon>Achromobacter</taxon>
    </lineage>
</organism>
<dbReference type="PANTHER" id="PTHR43316:SF9">
    <property type="entry name" value="ACID DEHALOGENASE, PUTATIVE (AFU_ORTHOLOGUE AFUA_6G14460)-RELATED"/>
    <property type="match status" value="1"/>
</dbReference>
<dbReference type="InterPro" id="IPR036412">
    <property type="entry name" value="HAD-like_sf"/>
</dbReference>
<sequence>MPLAPLPRPPWLTFDCYGTLIQWDEGLQAAVARILAAHPQRHTPTPAQFLHVYDQHEHRLESTPPHMSFVEITREALRLTMRDLDLSYRPEDAELLIGSISAMPPFPEVVDTLAELKRAGFRLCIISNTDDAIIAGNVAQLGGHVDRVITAEQAGAYKPARQIFAHAHDSLGITPREAVHICASPHLDHAAARDIGFRCVWIDRGTGRQPLPDYRPDATVSTLDQVPDLFRQAGWM</sequence>
<evidence type="ECO:0000313" key="2">
    <source>
        <dbReference type="EMBL" id="CAB3913687.1"/>
    </source>
</evidence>
<dbReference type="SFLD" id="SFLDG01129">
    <property type="entry name" value="C1.5:_HAD__Beta-PGM__Phosphata"/>
    <property type="match status" value="1"/>
</dbReference>
<dbReference type="EC" id="3.8.1.2" evidence="2"/>
<keyword evidence="3" id="KW-1185">Reference proteome</keyword>
<dbReference type="Gene3D" id="3.40.50.1000">
    <property type="entry name" value="HAD superfamily/HAD-like"/>
    <property type="match status" value="1"/>
</dbReference>
<evidence type="ECO:0000313" key="3">
    <source>
        <dbReference type="Proteomes" id="UP000494203"/>
    </source>
</evidence>
<dbReference type="InterPro" id="IPR023214">
    <property type="entry name" value="HAD_sf"/>
</dbReference>
<dbReference type="PRINTS" id="PR00413">
    <property type="entry name" value="HADHALOGNASE"/>
</dbReference>
<accession>A0A6S7EKA2</accession>
<protein>
    <submittedName>
        <fullName evidence="2">(S)-2-haloacid dehalogenase</fullName>
        <ecNumber evidence="2">3.8.1.2</ecNumber>
    </submittedName>
</protein>
<dbReference type="PANTHER" id="PTHR43316">
    <property type="entry name" value="HYDROLASE, HALOACID DELAHOGENASE-RELATED"/>
    <property type="match status" value="1"/>
</dbReference>
<dbReference type="Proteomes" id="UP000494203">
    <property type="component" value="Unassembled WGS sequence"/>
</dbReference>
<dbReference type="AlphaFoldDB" id="A0A6S7EKA2"/>
<dbReference type="InterPro" id="IPR051540">
    <property type="entry name" value="S-2-haloacid_dehalogenase"/>
</dbReference>
<dbReference type="SUPFAM" id="SSF56784">
    <property type="entry name" value="HAD-like"/>
    <property type="match status" value="1"/>
</dbReference>
<evidence type="ECO:0000256" key="1">
    <source>
        <dbReference type="ARBA" id="ARBA00022801"/>
    </source>
</evidence>
<dbReference type="InterPro" id="IPR006439">
    <property type="entry name" value="HAD-SF_hydro_IA"/>
</dbReference>
<dbReference type="GO" id="GO:0018784">
    <property type="term" value="F:(S)-2-haloacid dehalogenase activity"/>
    <property type="evidence" value="ECO:0007669"/>
    <property type="project" value="UniProtKB-EC"/>
</dbReference>
<reference evidence="2 3" key="1">
    <citation type="submission" date="2020-04" db="EMBL/GenBank/DDBJ databases">
        <authorList>
            <person name="De Canck E."/>
        </authorList>
    </citation>
    <scope>NUCLEOTIDE SEQUENCE [LARGE SCALE GENOMIC DNA]</scope>
    <source>
        <strain evidence="2 3">LMG 26788</strain>
    </source>
</reference>